<evidence type="ECO:0000313" key="3">
    <source>
        <dbReference type="EMBL" id="QED30078.1"/>
    </source>
</evidence>
<accession>A0A5B8XYN4</accession>
<name>A0A5B8XYN4_9DELT</name>
<dbReference type="Gene3D" id="3.40.50.150">
    <property type="entry name" value="Vaccinia Virus protein VP39"/>
    <property type="match status" value="1"/>
</dbReference>
<dbReference type="InterPro" id="IPR029063">
    <property type="entry name" value="SAM-dependent_MTases_sf"/>
</dbReference>
<proteinExistence type="predicted"/>
<dbReference type="GO" id="GO:0008168">
    <property type="term" value="F:methyltransferase activity"/>
    <property type="evidence" value="ECO:0007669"/>
    <property type="project" value="UniProtKB-KW"/>
</dbReference>
<dbReference type="SUPFAM" id="SSF53335">
    <property type="entry name" value="S-adenosyl-L-methionine-dependent methyltransferases"/>
    <property type="match status" value="1"/>
</dbReference>
<keyword evidence="4" id="KW-1185">Reference proteome</keyword>
<dbReference type="PANTHER" id="PTHR43861">
    <property type="entry name" value="TRANS-ACONITATE 2-METHYLTRANSFERASE-RELATED"/>
    <property type="match status" value="1"/>
</dbReference>
<feature type="domain" description="Methyltransferase" evidence="2">
    <location>
        <begin position="38"/>
        <end position="130"/>
    </location>
</feature>
<dbReference type="GO" id="GO:0032259">
    <property type="term" value="P:methylation"/>
    <property type="evidence" value="ECO:0007669"/>
    <property type="project" value="UniProtKB-KW"/>
</dbReference>
<sequence>MSKDFWNERYKEEEFAYGEEPNDFLREVAGHIPKSGKVLCLAEGQGRNAVWLAQEGHDVLAVDQAEAGLERAKELAQSRGVTISTQVADLFEWKPPEDSFDAVVAIFAHLPAPKRAQMHLWAAQALKPGGVAIVELYSPRQLEYKTGGPPVVELLVETEDLRREFESLEIMHLKERVRDIQEGAYHRGKSAVVQLLAKRAT</sequence>
<evidence type="ECO:0000256" key="1">
    <source>
        <dbReference type="ARBA" id="ARBA00022679"/>
    </source>
</evidence>
<dbReference type="RefSeq" id="WP_146963446.1">
    <property type="nucleotide sequence ID" value="NZ_CP042467.1"/>
</dbReference>
<keyword evidence="3" id="KW-0489">Methyltransferase</keyword>
<evidence type="ECO:0000313" key="4">
    <source>
        <dbReference type="Proteomes" id="UP000321595"/>
    </source>
</evidence>
<dbReference type="PANTHER" id="PTHR43861:SF3">
    <property type="entry name" value="PUTATIVE (AFU_ORTHOLOGUE AFUA_2G14390)-RELATED"/>
    <property type="match status" value="1"/>
</dbReference>
<dbReference type="InterPro" id="IPR041698">
    <property type="entry name" value="Methyltransf_25"/>
</dbReference>
<evidence type="ECO:0000259" key="2">
    <source>
        <dbReference type="Pfam" id="PF13649"/>
    </source>
</evidence>
<reference evidence="3 4" key="1">
    <citation type="submission" date="2019-08" db="EMBL/GenBank/DDBJ databases">
        <authorList>
            <person name="Liang Q."/>
        </authorList>
    </citation>
    <scope>NUCLEOTIDE SEQUENCE [LARGE SCALE GENOMIC DNA]</scope>
    <source>
        <strain evidence="3 4">V1718</strain>
    </source>
</reference>
<dbReference type="CDD" id="cd02440">
    <property type="entry name" value="AdoMet_MTases"/>
    <property type="match status" value="1"/>
</dbReference>
<protein>
    <submittedName>
        <fullName evidence="3">Methyltransferase domain-containing protein</fullName>
    </submittedName>
</protein>
<gene>
    <name evidence="3" type="ORF">FRD01_23145</name>
</gene>
<dbReference type="Proteomes" id="UP000321595">
    <property type="component" value="Chromosome"/>
</dbReference>
<dbReference type="KEGG" id="bbae:FRD01_23145"/>
<dbReference type="EMBL" id="CP042467">
    <property type="protein sequence ID" value="QED30078.1"/>
    <property type="molecule type" value="Genomic_DNA"/>
</dbReference>
<keyword evidence="1 3" id="KW-0808">Transferase</keyword>
<dbReference type="AlphaFoldDB" id="A0A5B8XYN4"/>
<dbReference type="Pfam" id="PF13649">
    <property type="entry name" value="Methyltransf_25"/>
    <property type="match status" value="1"/>
</dbReference>
<dbReference type="OrthoDB" id="5298787at2"/>
<organism evidence="3 4">
    <name type="scientific">Microvenator marinus</name>
    <dbReference type="NCBI Taxonomy" id="2600177"/>
    <lineage>
        <taxon>Bacteria</taxon>
        <taxon>Deltaproteobacteria</taxon>
        <taxon>Bradymonadales</taxon>
        <taxon>Microvenatoraceae</taxon>
        <taxon>Microvenator</taxon>
    </lineage>
</organism>